<comment type="caution">
    <text evidence="2">The sequence shown here is derived from an EMBL/GenBank/DDBJ whole genome shotgun (WGS) entry which is preliminary data.</text>
</comment>
<sequence length="166" mass="18902">MIRQAEERDVTEILRIYAAARAFMRASGNLMQWSGGYPSEEIVRRDIADHVSWVLENECGHLYAVFALIPGDDPTYAYIEGGAWRDTSPYATIHRAAGDGTVRSVFRTLLDFARMRYDHLRADTHADNIPMQNAFLKNGFAYCGIIYLASGDPRRAYEWTKENTDD</sequence>
<dbReference type="Gene3D" id="3.40.630.30">
    <property type="match status" value="1"/>
</dbReference>
<dbReference type="SUPFAM" id="SSF55729">
    <property type="entry name" value="Acyl-CoA N-acyltransferases (Nat)"/>
    <property type="match status" value="1"/>
</dbReference>
<dbReference type="EMBL" id="ADGH01000003">
    <property type="protein sequence ID" value="EHG25947.1"/>
    <property type="molecule type" value="Genomic_DNA"/>
</dbReference>
<feature type="domain" description="N-acetyltransferase" evidence="1">
    <location>
        <begin position="2"/>
        <end position="140"/>
    </location>
</feature>
<keyword evidence="3" id="KW-1185">Reference proteome</keyword>
<dbReference type="Proteomes" id="UP000003175">
    <property type="component" value="Unassembled WGS sequence"/>
</dbReference>
<protein>
    <recommendedName>
        <fullName evidence="1">N-acetyltransferase domain-containing protein</fullName>
    </recommendedName>
</protein>
<dbReference type="RefSeq" id="WP_006695915.1">
    <property type="nucleotide sequence ID" value="NZ_JH376857.1"/>
</dbReference>
<dbReference type="InterPro" id="IPR000182">
    <property type="entry name" value="GNAT_dom"/>
</dbReference>
<gene>
    <name evidence="2" type="ORF">HMPREF9432_00448</name>
</gene>
<evidence type="ECO:0000259" key="1">
    <source>
        <dbReference type="Pfam" id="PF13302"/>
    </source>
</evidence>
<dbReference type="InterPro" id="IPR016181">
    <property type="entry name" value="Acyl_CoA_acyltransferase"/>
</dbReference>
<name>A0ABN0DSP9_9FIRM</name>
<reference evidence="2 3" key="1">
    <citation type="submission" date="2011-08" db="EMBL/GenBank/DDBJ databases">
        <title>The Genome Sequence of Selenomonas noxia F0398.</title>
        <authorList>
            <consortium name="The Broad Institute Genome Sequencing Platform"/>
            <person name="Earl A."/>
            <person name="Ward D."/>
            <person name="Feldgarden M."/>
            <person name="Gevers D."/>
            <person name="Izard J."/>
            <person name="Ganesan A."/>
            <person name="Blanton J.M."/>
            <person name="Baranova O.V."/>
            <person name="Tanner A.C."/>
            <person name="Dewhirst F.E."/>
            <person name="Young S.K."/>
            <person name="Zeng Q."/>
            <person name="Gargeya S."/>
            <person name="Fitzgerald M."/>
            <person name="Haas B."/>
            <person name="Abouelleil A."/>
            <person name="Alvarado L."/>
            <person name="Arachchi H.M."/>
            <person name="Berlin A."/>
            <person name="Brown A."/>
            <person name="Chapman S.B."/>
            <person name="Chen Z."/>
            <person name="Dunbar C."/>
            <person name="Freedman E."/>
            <person name="Gearin G."/>
            <person name="Gellesch M."/>
            <person name="Goldberg J."/>
            <person name="Griggs A."/>
            <person name="Gujja S."/>
            <person name="Heiman D."/>
            <person name="Howarth C."/>
            <person name="Larson L."/>
            <person name="Lui A."/>
            <person name="MacDonald P.J.P."/>
            <person name="Montmayeur A."/>
            <person name="Murphy C."/>
            <person name="Neiman D."/>
            <person name="Pearson M."/>
            <person name="Priest M."/>
            <person name="Roberts A."/>
            <person name="Saif S."/>
            <person name="Shea T."/>
            <person name="Shenoy N."/>
            <person name="Sisk P."/>
            <person name="Stolte C."/>
            <person name="Sykes S."/>
            <person name="Wortman J."/>
            <person name="Nusbaum C."/>
            <person name="Birren B."/>
        </authorList>
    </citation>
    <scope>NUCLEOTIDE SEQUENCE [LARGE SCALE GENOMIC DNA]</scope>
    <source>
        <strain evidence="2 3">F0398</strain>
    </source>
</reference>
<proteinExistence type="predicted"/>
<accession>A0ABN0DSP9</accession>
<evidence type="ECO:0000313" key="3">
    <source>
        <dbReference type="Proteomes" id="UP000003175"/>
    </source>
</evidence>
<dbReference type="Pfam" id="PF13302">
    <property type="entry name" value="Acetyltransf_3"/>
    <property type="match status" value="1"/>
</dbReference>
<evidence type="ECO:0000313" key="2">
    <source>
        <dbReference type="EMBL" id="EHG25947.1"/>
    </source>
</evidence>
<organism evidence="2 3">
    <name type="scientific">Selenomonas noxia F0398</name>
    <dbReference type="NCBI Taxonomy" id="702437"/>
    <lineage>
        <taxon>Bacteria</taxon>
        <taxon>Bacillati</taxon>
        <taxon>Bacillota</taxon>
        <taxon>Negativicutes</taxon>
        <taxon>Selenomonadales</taxon>
        <taxon>Selenomonadaceae</taxon>
        <taxon>Selenomonas</taxon>
    </lineage>
</organism>